<dbReference type="InterPro" id="IPR030930">
    <property type="entry name" value="AIDA"/>
</dbReference>
<sequence length="590" mass="60016">MNRFSQIVWNESTGEVGSDLSTGQEGQQQVKIRQTVLAPLIASFLLTPSSVLAENYSNETLPNSTTAGSVLNEGDIATNTTINSGGHQHVYSGGSATDTLISGGDQHVYSGGSATDTLISGGDQHVSSGGSAINTIINGLHYMDGSQYVSSGGNAINTIINDEGEQYVYNGGNAISTTINSRGVQVVSNGGIATNTTINGGGQIVYSGGKVSVSRLNSGHQYVYSGGSATDIIIDRFGNQIVYSGGRVSNTTINGGEQLVIGGHAISTTINSGGKQTVHTSGSVTSTTINNGGTLMIASDSTGTDIVQNGGGAIITDTAATVSGSNTNGEFSVADGRASNMLLENGGSLTVLPGHSVKDTMVGSGGQLGVVKDILLLGNNTIADSGKIVSDEITLSITNNGHLHFLNNSAATYTFDLTGTGDLKVDGGHLVLSGTLSQDGGVSIVNSGTMVMDNLQATADLTMQADTSLSLEQNSTLAGRIVGDGAGAGNVTVRSSLWELRGDSTVGALTMDNGTVHFHSPQSENWHPTTLTAGSLSGNGTFRMNTDIAAHTGDLLNVNGNASGNFVLNIRNTGQEPASAGSPLRVVHTG</sequence>
<organism evidence="2 3">
    <name type="scientific">Escherichia coli</name>
    <dbReference type="NCBI Taxonomy" id="562"/>
    <lineage>
        <taxon>Bacteria</taxon>
        <taxon>Pseudomonadati</taxon>
        <taxon>Pseudomonadota</taxon>
        <taxon>Gammaproteobacteria</taxon>
        <taxon>Enterobacterales</taxon>
        <taxon>Enterobacteriaceae</taxon>
        <taxon>Escherichia</taxon>
    </lineage>
</organism>
<proteinExistence type="predicted"/>
<dbReference type="EMBL" id="JAAGYP010000094">
    <property type="protein sequence ID" value="NEN73362.1"/>
    <property type="molecule type" value="Genomic_DNA"/>
</dbReference>
<dbReference type="InterPro" id="IPR004899">
    <property type="entry name" value="Pertactin_central"/>
</dbReference>
<dbReference type="SUPFAM" id="SSF51126">
    <property type="entry name" value="Pectin lyase-like"/>
    <property type="match status" value="1"/>
</dbReference>
<dbReference type="InterPro" id="IPR012332">
    <property type="entry name" value="Autotransporter_pectin_lyase_C"/>
</dbReference>
<dbReference type="Pfam" id="PF16168">
    <property type="entry name" value="AIDA"/>
    <property type="match status" value="1"/>
</dbReference>
<accession>A0A8T6QGH4</accession>
<dbReference type="InterPro" id="IPR011050">
    <property type="entry name" value="Pectin_lyase_fold/virulence"/>
</dbReference>
<reference evidence="2 3" key="1">
    <citation type="submission" date="2020-02" db="EMBL/GenBank/DDBJ databases">
        <authorList>
            <person name="Subbiah M."/>
            <person name="Call D."/>
        </authorList>
    </citation>
    <scope>NUCLEOTIDE SEQUENCE [LARGE SCALE GENOMIC DNA]</scope>
    <source>
        <strain evidence="2 3">8375wB1</strain>
    </source>
</reference>
<dbReference type="Gene3D" id="2.160.20.20">
    <property type="match status" value="2"/>
</dbReference>
<dbReference type="Pfam" id="PF03212">
    <property type="entry name" value="Pertactin"/>
    <property type="match status" value="1"/>
</dbReference>
<feature type="non-terminal residue" evidence="2">
    <location>
        <position position="590"/>
    </location>
</feature>
<comment type="caution">
    <text evidence="2">The sequence shown here is derived from an EMBL/GenBank/DDBJ whole genome shotgun (WGS) entry which is preliminary data.</text>
</comment>
<dbReference type="AlphaFoldDB" id="A0A8T6QGH4"/>
<name>A0A8T6QGH4_ECOLX</name>
<gene>
    <name evidence="2" type="ORF">G3W53_25480</name>
</gene>
<dbReference type="Proteomes" id="UP000471360">
    <property type="component" value="Unassembled WGS sequence"/>
</dbReference>
<evidence type="ECO:0000259" key="1">
    <source>
        <dbReference type="Pfam" id="PF03212"/>
    </source>
</evidence>
<evidence type="ECO:0000313" key="2">
    <source>
        <dbReference type="EMBL" id="NEN73362.1"/>
    </source>
</evidence>
<dbReference type="NCBIfam" id="TIGR04415">
    <property type="entry name" value="O_hepto_targRPT"/>
    <property type="match status" value="9"/>
</dbReference>
<feature type="domain" description="Pertactin central region" evidence="1">
    <location>
        <begin position="506"/>
        <end position="589"/>
    </location>
</feature>
<evidence type="ECO:0000313" key="3">
    <source>
        <dbReference type="Proteomes" id="UP000471360"/>
    </source>
</evidence>
<protein>
    <submittedName>
        <fullName evidence="2">Autotransporter outer membrane beta-barrel domain-containing protein</fullName>
    </submittedName>
</protein>